<organism evidence="7 8">
    <name type="scientific">Xanthoceras sorbifolium</name>
    <dbReference type="NCBI Taxonomy" id="99658"/>
    <lineage>
        <taxon>Eukaryota</taxon>
        <taxon>Viridiplantae</taxon>
        <taxon>Streptophyta</taxon>
        <taxon>Embryophyta</taxon>
        <taxon>Tracheophyta</taxon>
        <taxon>Spermatophyta</taxon>
        <taxon>Magnoliopsida</taxon>
        <taxon>eudicotyledons</taxon>
        <taxon>Gunneridae</taxon>
        <taxon>Pentapetalae</taxon>
        <taxon>rosids</taxon>
        <taxon>malvids</taxon>
        <taxon>Sapindales</taxon>
        <taxon>Sapindaceae</taxon>
        <taxon>Xanthoceroideae</taxon>
        <taxon>Xanthoceras</taxon>
    </lineage>
</organism>
<evidence type="ECO:0000256" key="4">
    <source>
        <dbReference type="SAM" id="MobiDB-lite"/>
    </source>
</evidence>
<dbReference type="Pfam" id="PF00035">
    <property type="entry name" value="dsrm"/>
    <property type="match status" value="3"/>
</dbReference>
<sequence>MHKSKLQEYCHRQKWELPEYTTIKEGPPHNPRFQTTVTVNDIQFTYNTSCKTTKESQNNAAKLALHTLISSNSSGSSSSNTVQPNIQETNQTPQINATAAVVKDANRSNFQEVLFCLITSGMILIEHALKTCLTPHVNATTSVLKDVYGLRAYRRHFSYHIVSYAFLLYEGMNFSLIGTYFVVSIASIWFSTLFDFFRLRGCISEVFIDYLGGSSSSSTVLPNIQETNQTPQVNAIAAVVKDATFGAVSVGSSSSSTVQPYIQETNQIPQVNSTAAVVKDATFGAGLKGFQTYFVCLEKFSFPLNGVVSVSVGSSTSSTAQPNIQERNQSPQVNATAAVVKDADRSNDQKVLYLTQDNATTSVLKDVYGSRAYKRDILEVTTLGFEVALDWYLQYMTHPYKNQLQSYAQKRNLALPTYSCEREGPPHASRFKCKVTVDGQTYECSTFFPTLKEAEHGAAKVALMSLPSDGDDFMLYKNLLQELAQKQGYALPIYKTNKSGEPHVPTFVSTVEVEGEVFTGQEAKTKKQAEISAAKVAYVTITECKPSQGPKFLSPVCGAQADQPFSYVQSNVAANPHQDIQPTGRMVFNPVRREQAEEVKGNEEDDSQHLLDLFPQPEINPTWKRESSSTDLAAPSVPEIGPSSSSLPSDVSGGTATGPKTRIRVLPYTPNMKIPPGSTVVRRDERFVAFKLGPQSTQ</sequence>
<keyword evidence="2 3" id="KW-0694">RNA-binding</keyword>
<dbReference type="PANTHER" id="PTHR46031">
    <property type="match status" value="1"/>
</dbReference>
<dbReference type="EMBL" id="JAFEMO010000004">
    <property type="protein sequence ID" value="KAH7571676.1"/>
    <property type="molecule type" value="Genomic_DNA"/>
</dbReference>
<feature type="domain" description="DRBM" evidence="6">
    <location>
        <begin position="475"/>
        <end position="543"/>
    </location>
</feature>
<evidence type="ECO:0000256" key="2">
    <source>
        <dbReference type="ARBA" id="ARBA00022884"/>
    </source>
</evidence>
<keyword evidence="5" id="KW-1133">Transmembrane helix</keyword>
<feature type="compositionally biased region" description="Low complexity" evidence="4">
    <location>
        <begin position="638"/>
        <end position="654"/>
    </location>
</feature>
<dbReference type="Proteomes" id="UP000827721">
    <property type="component" value="Unassembled WGS sequence"/>
</dbReference>
<reference evidence="7 8" key="1">
    <citation type="submission" date="2021-02" db="EMBL/GenBank/DDBJ databases">
        <title>Plant Genome Project.</title>
        <authorList>
            <person name="Zhang R.-G."/>
        </authorList>
    </citation>
    <scope>NUCLEOTIDE SEQUENCE [LARGE SCALE GENOMIC DNA]</scope>
    <source>
        <tissue evidence="7">Leaves</tissue>
    </source>
</reference>
<feature type="region of interest" description="Disordered" evidence="4">
    <location>
        <begin position="618"/>
        <end position="678"/>
    </location>
</feature>
<evidence type="ECO:0000259" key="6">
    <source>
        <dbReference type="PROSITE" id="PS50137"/>
    </source>
</evidence>
<evidence type="ECO:0000256" key="3">
    <source>
        <dbReference type="PROSITE-ProRule" id="PRU00266"/>
    </source>
</evidence>
<feature type="compositionally biased region" description="Polar residues" evidence="4">
    <location>
        <begin position="320"/>
        <end position="335"/>
    </location>
</feature>
<feature type="transmembrane region" description="Helical" evidence="5">
    <location>
        <begin position="161"/>
        <end position="190"/>
    </location>
</feature>
<evidence type="ECO:0000256" key="1">
    <source>
        <dbReference type="ARBA" id="ARBA00022737"/>
    </source>
</evidence>
<evidence type="ECO:0000313" key="8">
    <source>
        <dbReference type="Proteomes" id="UP000827721"/>
    </source>
</evidence>
<dbReference type="SUPFAM" id="SSF54768">
    <property type="entry name" value="dsRNA-binding domain-like"/>
    <property type="match status" value="3"/>
</dbReference>
<keyword evidence="5" id="KW-0472">Membrane</keyword>
<dbReference type="SMART" id="SM00358">
    <property type="entry name" value="DSRM"/>
    <property type="match status" value="3"/>
</dbReference>
<dbReference type="InterPro" id="IPR014720">
    <property type="entry name" value="dsRBD_dom"/>
</dbReference>
<feature type="domain" description="DRBM" evidence="6">
    <location>
        <begin position="399"/>
        <end position="468"/>
    </location>
</feature>
<feature type="region of interest" description="Disordered" evidence="4">
    <location>
        <begin position="318"/>
        <end position="341"/>
    </location>
</feature>
<keyword evidence="1" id="KW-0677">Repeat</keyword>
<comment type="caution">
    <text evidence="7">The sequence shown here is derived from an EMBL/GenBank/DDBJ whole genome shotgun (WGS) entry which is preliminary data.</text>
</comment>
<evidence type="ECO:0000256" key="5">
    <source>
        <dbReference type="SAM" id="Phobius"/>
    </source>
</evidence>
<proteinExistence type="predicted"/>
<name>A0ABQ8I534_9ROSI</name>
<keyword evidence="5" id="KW-0812">Transmembrane</keyword>
<dbReference type="PROSITE" id="PS50137">
    <property type="entry name" value="DS_RBD"/>
    <property type="match status" value="3"/>
</dbReference>
<dbReference type="PANTHER" id="PTHR46031:SF16">
    <property type="entry name" value="DOUBLE-STRANDED RNA-BINDING PROTEIN 4"/>
    <property type="match status" value="1"/>
</dbReference>
<protein>
    <recommendedName>
        <fullName evidence="6">DRBM domain-containing protein</fullName>
    </recommendedName>
</protein>
<dbReference type="Gene3D" id="3.30.160.20">
    <property type="match status" value="3"/>
</dbReference>
<feature type="domain" description="DRBM" evidence="6">
    <location>
        <begin position="1"/>
        <end position="70"/>
    </location>
</feature>
<keyword evidence="8" id="KW-1185">Reference proteome</keyword>
<dbReference type="CDD" id="cd19907">
    <property type="entry name" value="DSRM_AtDRB-like_rpt1"/>
    <property type="match status" value="1"/>
</dbReference>
<gene>
    <name evidence="7" type="ORF">JRO89_XS04G0116000</name>
</gene>
<evidence type="ECO:0000313" key="7">
    <source>
        <dbReference type="EMBL" id="KAH7571676.1"/>
    </source>
</evidence>
<accession>A0ABQ8I534</accession>
<dbReference type="InterPro" id="IPR044450">
    <property type="entry name" value="AtDRB-like_DSRM_1"/>
</dbReference>